<name>A0A0S2ZKZ2_9FUSO</name>
<gene>
    <name evidence="1" type="ORF">RN87_03565</name>
</gene>
<proteinExistence type="predicted"/>
<reference evidence="1 2" key="1">
    <citation type="submission" date="2015-11" db="EMBL/GenBank/DDBJ databases">
        <authorList>
            <person name="Zhang Y."/>
            <person name="Guo Z."/>
        </authorList>
    </citation>
    <scope>NUCLEOTIDE SEQUENCE [LARGE SCALE GENOMIC DNA]</scope>
    <source>
        <strain evidence="1 2">ChDC F174</strain>
    </source>
</reference>
<evidence type="ECO:0000313" key="1">
    <source>
        <dbReference type="EMBL" id="ALQ39634.1"/>
    </source>
</evidence>
<dbReference type="Proteomes" id="UP000063275">
    <property type="component" value="Chromosome"/>
</dbReference>
<accession>A0A0S2ZKZ2</accession>
<evidence type="ECO:0000313" key="2">
    <source>
        <dbReference type="Proteomes" id="UP000063275"/>
    </source>
</evidence>
<dbReference type="EMBL" id="CP013331">
    <property type="protein sequence ID" value="ALQ39634.1"/>
    <property type="molecule type" value="Genomic_DNA"/>
</dbReference>
<sequence length="182" mass="22324">MKIHRYFFWIEDNFIEIYKDGKLERYDGEDRTYINNLENFWKKWESNSRIMLSDEKIDFTFLVDEKTDRENLLNSIEKYSYEIDLSPEFSSEDLKKILDIKNIKKVIFNYNNEEITIAKTEEKYMETEFEDELTKIFILGNNINEDILKEISNQRVEKKEKKDYKLGRLGSYFKKKEKNRER</sequence>
<dbReference type="RefSeq" id="WP_029493213.1">
    <property type="nucleotide sequence ID" value="NZ_ATKF01000052.1"/>
</dbReference>
<dbReference type="KEGG" id="fhw:RN87_03565"/>
<protein>
    <submittedName>
        <fullName evidence="1">Uncharacterized protein</fullName>
    </submittedName>
</protein>
<dbReference type="AlphaFoldDB" id="A0A0S2ZKZ2"/>
<organism evidence="1">
    <name type="scientific">Fusobacterium hwasookii ChDC F174</name>
    <dbReference type="NCBI Taxonomy" id="1307442"/>
    <lineage>
        <taxon>Bacteria</taxon>
        <taxon>Fusobacteriati</taxon>
        <taxon>Fusobacteriota</taxon>
        <taxon>Fusobacteriia</taxon>
        <taxon>Fusobacteriales</taxon>
        <taxon>Fusobacteriaceae</taxon>
        <taxon>Fusobacterium</taxon>
    </lineage>
</organism>